<dbReference type="EMBL" id="JACONZ010000005">
    <property type="protein sequence ID" value="MBC5582394.1"/>
    <property type="molecule type" value="Genomic_DNA"/>
</dbReference>
<organism evidence="2 3">
    <name type="scientific">Anaerofilum hominis</name>
    <dbReference type="NCBI Taxonomy" id="2763016"/>
    <lineage>
        <taxon>Bacteria</taxon>
        <taxon>Bacillati</taxon>
        <taxon>Bacillota</taxon>
        <taxon>Clostridia</taxon>
        <taxon>Eubacteriales</taxon>
        <taxon>Oscillospiraceae</taxon>
        <taxon>Anaerofilum</taxon>
    </lineage>
</organism>
<dbReference type="GO" id="GO:1901135">
    <property type="term" value="P:carbohydrate derivative metabolic process"/>
    <property type="evidence" value="ECO:0007669"/>
    <property type="project" value="InterPro"/>
</dbReference>
<dbReference type="AlphaFoldDB" id="A0A923RFB8"/>
<dbReference type="InterPro" id="IPR001347">
    <property type="entry name" value="SIS_dom"/>
</dbReference>
<keyword evidence="3" id="KW-1185">Reference proteome</keyword>
<evidence type="ECO:0000259" key="1">
    <source>
        <dbReference type="PROSITE" id="PS51464"/>
    </source>
</evidence>
<dbReference type="GO" id="GO:0097367">
    <property type="term" value="F:carbohydrate derivative binding"/>
    <property type="evidence" value="ECO:0007669"/>
    <property type="project" value="InterPro"/>
</dbReference>
<reference evidence="2" key="1">
    <citation type="submission" date="2020-08" db="EMBL/GenBank/DDBJ databases">
        <title>Genome public.</title>
        <authorList>
            <person name="Liu C."/>
            <person name="Sun Q."/>
        </authorList>
    </citation>
    <scope>NUCLEOTIDE SEQUENCE</scope>
    <source>
        <strain evidence="2">BX8</strain>
    </source>
</reference>
<accession>A0A923RFB8</accession>
<name>A0A923RFB8_9FIRM</name>
<evidence type="ECO:0000313" key="3">
    <source>
        <dbReference type="Proteomes" id="UP000659630"/>
    </source>
</evidence>
<comment type="caution">
    <text evidence="2">The sequence shown here is derived from an EMBL/GenBank/DDBJ whole genome shotgun (WGS) entry which is preliminary data.</text>
</comment>
<dbReference type="Gene3D" id="3.40.50.10490">
    <property type="entry name" value="Glucose-6-phosphate isomerase like protein, domain 1"/>
    <property type="match status" value="1"/>
</dbReference>
<dbReference type="Proteomes" id="UP000659630">
    <property type="component" value="Unassembled WGS sequence"/>
</dbReference>
<proteinExistence type="predicted"/>
<dbReference type="PROSITE" id="PS51464">
    <property type="entry name" value="SIS"/>
    <property type="match status" value="1"/>
</dbReference>
<dbReference type="RefSeq" id="WP_186888757.1">
    <property type="nucleotide sequence ID" value="NZ_JACONZ010000005.1"/>
</dbReference>
<sequence length="364" mass="39303">MDKAESRNRYRPFAEEVPAFCRGLLDRLWMTGALQEALSVGSCFDARKVILTGSGVGYAAVLAGAPVFSEQCDIFFGTEVMAQADFNYFNNVAAMGIGEPNTPLVIVATEQADDPDAARTLEVAAQAGANSLLLCAADQSAQAGLARSALCLGLDGTAPDFLPRAYLALTLALVCAGYRIARVRGTVSELGLQRVREALQAYTASVPGCLDAAQAAAQDFARRCGDRDRFDYIADGEARASAHLLGTVGARLLGYQYAVNDSEEWCHVNYWMEQRFDLCTVMWGLRAQPSFSRTIETMGCVHKLERPYLFVTDADESAFLPGTRCCPVPAPPPGCRWMAQLICFLPALLALGELEQNKRGGGEK</sequence>
<gene>
    <name evidence="2" type="ORF">H8S23_12850</name>
</gene>
<evidence type="ECO:0000313" key="2">
    <source>
        <dbReference type="EMBL" id="MBC5582394.1"/>
    </source>
</evidence>
<protein>
    <recommendedName>
        <fullName evidence="1">SIS domain-containing protein</fullName>
    </recommendedName>
</protein>
<dbReference type="SUPFAM" id="SSF53697">
    <property type="entry name" value="SIS domain"/>
    <property type="match status" value="1"/>
</dbReference>
<dbReference type="InterPro" id="IPR046348">
    <property type="entry name" value="SIS_dom_sf"/>
</dbReference>
<feature type="domain" description="SIS" evidence="1">
    <location>
        <begin position="34"/>
        <end position="186"/>
    </location>
</feature>